<organism evidence="1 2">
    <name type="scientific">Coregonus suidteri</name>
    <dbReference type="NCBI Taxonomy" id="861788"/>
    <lineage>
        <taxon>Eukaryota</taxon>
        <taxon>Metazoa</taxon>
        <taxon>Chordata</taxon>
        <taxon>Craniata</taxon>
        <taxon>Vertebrata</taxon>
        <taxon>Euteleostomi</taxon>
        <taxon>Actinopterygii</taxon>
        <taxon>Neopterygii</taxon>
        <taxon>Teleostei</taxon>
        <taxon>Protacanthopterygii</taxon>
        <taxon>Salmoniformes</taxon>
        <taxon>Salmonidae</taxon>
        <taxon>Coregoninae</taxon>
        <taxon>Coregonus</taxon>
    </lineage>
</organism>
<reference evidence="1 2" key="1">
    <citation type="submission" date="2021-04" db="EMBL/GenBank/DDBJ databases">
        <authorList>
            <person name="De Guttry C."/>
            <person name="Zahm M."/>
            <person name="Klopp C."/>
            <person name="Cabau C."/>
            <person name="Louis A."/>
            <person name="Berthelot C."/>
            <person name="Parey E."/>
            <person name="Roest Crollius H."/>
            <person name="Montfort J."/>
            <person name="Robinson-Rechavi M."/>
            <person name="Bucao C."/>
            <person name="Bouchez O."/>
            <person name="Gislard M."/>
            <person name="Lluch J."/>
            <person name="Milhes M."/>
            <person name="Lampietro C."/>
            <person name="Lopez Roques C."/>
            <person name="Donnadieu C."/>
            <person name="Braasch I."/>
            <person name="Desvignes T."/>
            <person name="Postlethwait J."/>
            <person name="Bobe J."/>
            <person name="Wedekind C."/>
            <person name="Guiguen Y."/>
        </authorList>
    </citation>
    <scope>NUCLEOTIDE SEQUENCE [LARGE SCALE GENOMIC DNA]</scope>
    <source>
        <strain evidence="1">Cs_M1</strain>
        <tissue evidence="1">Blood</tissue>
    </source>
</reference>
<dbReference type="EMBL" id="JAGTTL010000001">
    <property type="protein sequence ID" value="KAK6328461.1"/>
    <property type="molecule type" value="Genomic_DNA"/>
</dbReference>
<keyword evidence="2" id="KW-1185">Reference proteome</keyword>
<dbReference type="Proteomes" id="UP001356427">
    <property type="component" value="Unassembled WGS sequence"/>
</dbReference>
<protein>
    <submittedName>
        <fullName evidence="1">Uncharacterized protein</fullName>
    </submittedName>
</protein>
<dbReference type="AlphaFoldDB" id="A0AAN8R7S9"/>
<evidence type="ECO:0000313" key="1">
    <source>
        <dbReference type="EMBL" id="KAK6328461.1"/>
    </source>
</evidence>
<proteinExistence type="predicted"/>
<accession>A0AAN8R7S9</accession>
<gene>
    <name evidence="1" type="ORF">J4Q44_G00004390</name>
</gene>
<evidence type="ECO:0000313" key="2">
    <source>
        <dbReference type="Proteomes" id="UP001356427"/>
    </source>
</evidence>
<comment type="caution">
    <text evidence="1">The sequence shown here is derived from an EMBL/GenBank/DDBJ whole genome shotgun (WGS) entry which is preliminary data.</text>
</comment>
<sequence length="70" mass="8014">MVRKPVPHCAGDAAQRVCRSRGRGCPERRRRASWMRSWRSMCVELGNSMKKNCCTTVHLSHGPTVPRKLH</sequence>
<name>A0AAN8R7S9_9TELE</name>